<dbReference type="Proteomes" id="UP000552097">
    <property type="component" value="Unassembled WGS sequence"/>
</dbReference>
<name>A0A7W9HVA2_9PSEU</name>
<evidence type="ECO:0000313" key="4">
    <source>
        <dbReference type="Proteomes" id="UP000552097"/>
    </source>
</evidence>
<feature type="domain" description="DUF397" evidence="2">
    <location>
        <begin position="9"/>
        <end position="60"/>
    </location>
</feature>
<keyword evidence="4" id="KW-1185">Reference proteome</keyword>
<dbReference type="RefSeq" id="WP_184928598.1">
    <property type="nucleotide sequence ID" value="NZ_JACHMO010000001.1"/>
</dbReference>
<organism evidence="3 4">
    <name type="scientific">Saccharothrix ecbatanensis</name>
    <dbReference type="NCBI Taxonomy" id="1105145"/>
    <lineage>
        <taxon>Bacteria</taxon>
        <taxon>Bacillati</taxon>
        <taxon>Actinomycetota</taxon>
        <taxon>Actinomycetes</taxon>
        <taxon>Pseudonocardiales</taxon>
        <taxon>Pseudonocardiaceae</taxon>
        <taxon>Saccharothrix</taxon>
    </lineage>
</organism>
<sequence>MKHGDLSDAAWRKSSFSGEGPSCVEIAPVGDGVAARDSKNLTGPTLSFTIEQWRKFLAGLDQ</sequence>
<protein>
    <recommendedName>
        <fullName evidence="2">DUF397 domain-containing protein</fullName>
    </recommendedName>
</protein>
<reference evidence="3 4" key="1">
    <citation type="submission" date="2020-08" db="EMBL/GenBank/DDBJ databases">
        <title>Sequencing the genomes of 1000 actinobacteria strains.</title>
        <authorList>
            <person name="Klenk H.-P."/>
        </authorList>
    </citation>
    <scope>NUCLEOTIDE SEQUENCE [LARGE SCALE GENOMIC DNA]</scope>
    <source>
        <strain evidence="3 4">DSM 45486</strain>
    </source>
</reference>
<feature type="region of interest" description="Disordered" evidence="1">
    <location>
        <begin position="1"/>
        <end position="21"/>
    </location>
</feature>
<dbReference type="AlphaFoldDB" id="A0A7W9HVA2"/>
<evidence type="ECO:0000313" key="3">
    <source>
        <dbReference type="EMBL" id="MBB5808731.1"/>
    </source>
</evidence>
<evidence type="ECO:0000259" key="2">
    <source>
        <dbReference type="Pfam" id="PF04149"/>
    </source>
</evidence>
<dbReference type="Pfam" id="PF04149">
    <property type="entry name" value="DUF397"/>
    <property type="match status" value="1"/>
</dbReference>
<dbReference type="InterPro" id="IPR007278">
    <property type="entry name" value="DUF397"/>
</dbReference>
<evidence type="ECO:0000256" key="1">
    <source>
        <dbReference type="SAM" id="MobiDB-lite"/>
    </source>
</evidence>
<dbReference type="EMBL" id="JACHMO010000001">
    <property type="protein sequence ID" value="MBB5808731.1"/>
    <property type="molecule type" value="Genomic_DNA"/>
</dbReference>
<gene>
    <name evidence="3" type="ORF">F4560_008499</name>
</gene>
<comment type="caution">
    <text evidence="3">The sequence shown here is derived from an EMBL/GenBank/DDBJ whole genome shotgun (WGS) entry which is preliminary data.</text>
</comment>
<proteinExistence type="predicted"/>
<accession>A0A7W9HVA2</accession>